<dbReference type="AlphaFoldDB" id="A0A7T4TAL5"/>
<gene>
    <name evidence="1" type="ORF">I6I06_10610</name>
</gene>
<evidence type="ECO:0000313" key="2">
    <source>
        <dbReference type="Proteomes" id="UP000595610"/>
    </source>
</evidence>
<name>A0A7T4TAL5_9BURK</name>
<proteinExistence type="predicted"/>
<protein>
    <submittedName>
        <fullName evidence="1">Uncharacterized protein</fullName>
    </submittedName>
</protein>
<dbReference type="KEGG" id="pgis:I6I06_10610"/>
<keyword evidence="2" id="KW-1185">Reference proteome</keyword>
<organism evidence="1 2">
    <name type="scientific">Paraburkholderia ginsengisoli</name>
    <dbReference type="NCBI Taxonomy" id="311231"/>
    <lineage>
        <taxon>Bacteria</taxon>
        <taxon>Pseudomonadati</taxon>
        <taxon>Pseudomonadota</taxon>
        <taxon>Betaproteobacteria</taxon>
        <taxon>Burkholderiales</taxon>
        <taxon>Burkholderiaceae</taxon>
        <taxon>Paraburkholderia</taxon>
    </lineage>
</organism>
<dbReference type="EMBL" id="CP066075">
    <property type="protein sequence ID" value="QQC65540.1"/>
    <property type="molecule type" value="Genomic_DNA"/>
</dbReference>
<reference evidence="1 2" key="1">
    <citation type="submission" date="2020-12" db="EMBL/GenBank/DDBJ databases">
        <title>FDA dAtabase for Regulatory Grade micrObial Sequences (FDA-ARGOS): Supporting development and validation of Infectious Disease Dx tests.</title>
        <authorList>
            <person name="Nelson B."/>
            <person name="Plummer A."/>
            <person name="Tallon L."/>
            <person name="Sadzewicz L."/>
            <person name="Zhao X."/>
            <person name="Boylan J."/>
            <person name="Ott S."/>
            <person name="Bowen H."/>
            <person name="Vavikolanu K."/>
            <person name="Mehta A."/>
            <person name="Aluvathingal J."/>
            <person name="Nadendla S."/>
            <person name="Myers T."/>
            <person name="Yan Y."/>
            <person name="Sichtig H."/>
        </authorList>
    </citation>
    <scope>NUCLEOTIDE SEQUENCE [LARGE SCALE GENOMIC DNA]</scope>
    <source>
        <strain evidence="1 2">FDAARGOS_1049</strain>
    </source>
</reference>
<evidence type="ECO:0000313" key="1">
    <source>
        <dbReference type="EMBL" id="QQC65540.1"/>
    </source>
</evidence>
<sequence length="109" mass="11493">MGKGAFYAPEDLARFVEFEKGRRVGNIKLSGPAAEALQAFGIGEKGGSGTGRRFEVAGVTLQVDEATGTPFVRLITNAPLMVYRLELHEARAIAKALSDAAKAGEKLAS</sequence>
<accession>A0A7T4TAL5</accession>
<dbReference type="Proteomes" id="UP000595610">
    <property type="component" value="Chromosome 1"/>
</dbReference>